<accession>A0A8S5L629</accession>
<evidence type="ECO:0000313" key="1">
    <source>
        <dbReference type="EMBL" id="DAD65199.1"/>
    </source>
</evidence>
<dbReference type="Gene3D" id="1.10.10.60">
    <property type="entry name" value="Homeodomain-like"/>
    <property type="match status" value="1"/>
</dbReference>
<dbReference type="EMBL" id="BK014638">
    <property type="protein sequence ID" value="DAD65199.1"/>
    <property type="molecule type" value="Genomic_DNA"/>
</dbReference>
<protein>
    <submittedName>
        <fullName evidence="1">Terminase small subunit</fullName>
    </submittedName>
</protein>
<proteinExistence type="predicted"/>
<name>A0A8S5L629_9CAUD</name>
<sequence>MSNMGRPTKYNKEYHVPQVFKYCLAGLTDTQIANLFEISEATLNNWKNEYPEFLESLKRGKEDADSNVASMLYKKAVGYKEKRQVPIKIRETTNGEGSKEKVEIIEVEDYYPPETSAQIFWLKNRNPQMWRDKREVEMEVENKNRFDYSKLSDEAIKELINAEKGLTDAEHSE</sequence>
<organism evidence="1">
    <name type="scientific">Siphoviridae sp. ctD4R19</name>
    <dbReference type="NCBI Taxonomy" id="2823568"/>
    <lineage>
        <taxon>Viruses</taxon>
        <taxon>Duplodnaviria</taxon>
        <taxon>Heunggongvirae</taxon>
        <taxon>Uroviricota</taxon>
        <taxon>Caudoviricetes</taxon>
    </lineage>
</organism>
<reference evidence="1" key="1">
    <citation type="journal article" date="2021" name="Proc. Natl. Acad. Sci. U.S.A.">
        <title>A Catalog of Tens of Thousands of Viruses from Human Metagenomes Reveals Hidden Associations with Chronic Diseases.</title>
        <authorList>
            <person name="Tisza M.J."/>
            <person name="Buck C.B."/>
        </authorList>
    </citation>
    <scope>NUCLEOTIDE SEQUENCE</scope>
    <source>
        <strain evidence="1">CtD4R19</strain>
    </source>
</reference>